<feature type="region of interest" description="Disordered" evidence="4">
    <location>
        <begin position="1"/>
        <end position="59"/>
    </location>
</feature>
<organism evidence="5 6">
    <name type="scientific">Lactuca sativa</name>
    <name type="common">Garden lettuce</name>
    <dbReference type="NCBI Taxonomy" id="4236"/>
    <lineage>
        <taxon>Eukaryota</taxon>
        <taxon>Viridiplantae</taxon>
        <taxon>Streptophyta</taxon>
        <taxon>Embryophyta</taxon>
        <taxon>Tracheophyta</taxon>
        <taxon>Spermatophyta</taxon>
        <taxon>Magnoliopsida</taxon>
        <taxon>eudicotyledons</taxon>
        <taxon>Gunneridae</taxon>
        <taxon>Pentapetalae</taxon>
        <taxon>asterids</taxon>
        <taxon>campanulids</taxon>
        <taxon>Asterales</taxon>
        <taxon>Asteraceae</taxon>
        <taxon>Cichorioideae</taxon>
        <taxon>Cichorieae</taxon>
        <taxon>Lactucinae</taxon>
        <taxon>Lactuca</taxon>
    </lineage>
</organism>
<feature type="region of interest" description="Disordered" evidence="4">
    <location>
        <begin position="85"/>
        <end position="126"/>
    </location>
</feature>
<dbReference type="GO" id="GO:0006893">
    <property type="term" value="P:Golgi to plasma membrane transport"/>
    <property type="evidence" value="ECO:0000318"/>
    <property type="project" value="GO_Central"/>
</dbReference>
<evidence type="ECO:0000313" key="5">
    <source>
        <dbReference type="EMBL" id="KAJ0192619.1"/>
    </source>
</evidence>
<dbReference type="EMBL" id="NBSK02000008">
    <property type="protein sequence ID" value="KAJ0192619.1"/>
    <property type="molecule type" value="Genomic_DNA"/>
</dbReference>
<dbReference type="AlphaFoldDB" id="A0A9R1WZB4"/>
<evidence type="ECO:0008006" key="7">
    <source>
        <dbReference type="Google" id="ProtNLM"/>
    </source>
</evidence>
<comment type="similarity">
    <text evidence="1">Belongs to the EXO84 family.</text>
</comment>
<evidence type="ECO:0000256" key="3">
    <source>
        <dbReference type="ARBA" id="ARBA00022483"/>
    </source>
</evidence>
<feature type="compositionally biased region" description="Acidic residues" evidence="4">
    <location>
        <begin position="98"/>
        <end position="109"/>
    </location>
</feature>
<comment type="caution">
    <text evidence="5">The sequence shown here is derived from an EMBL/GenBank/DDBJ whole genome shotgun (WGS) entry which is preliminary data.</text>
</comment>
<feature type="compositionally biased region" description="Acidic residues" evidence="4">
    <location>
        <begin position="117"/>
        <end position="126"/>
    </location>
</feature>
<evidence type="ECO:0000313" key="6">
    <source>
        <dbReference type="Proteomes" id="UP000235145"/>
    </source>
</evidence>
<dbReference type="Proteomes" id="UP000235145">
    <property type="component" value="Unassembled WGS sequence"/>
</dbReference>
<feature type="compositionally biased region" description="Acidic residues" evidence="4">
    <location>
        <begin position="805"/>
        <end position="815"/>
    </location>
</feature>
<dbReference type="GO" id="GO:0008104">
    <property type="term" value="P:intracellular protein localization"/>
    <property type="evidence" value="ECO:0000318"/>
    <property type="project" value="GO_Central"/>
</dbReference>
<feature type="region of interest" description="Disordered" evidence="4">
    <location>
        <begin position="787"/>
        <end position="815"/>
    </location>
</feature>
<dbReference type="GO" id="GO:0000145">
    <property type="term" value="C:exocyst"/>
    <property type="evidence" value="ECO:0000318"/>
    <property type="project" value="GO_Central"/>
</dbReference>
<dbReference type="GO" id="GO:0006887">
    <property type="term" value="P:exocytosis"/>
    <property type="evidence" value="ECO:0007669"/>
    <property type="project" value="UniProtKB-KW"/>
</dbReference>
<protein>
    <recommendedName>
        <fullName evidence="7">Exocyst component Exo84 C-terminal domain-containing protein</fullName>
    </recommendedName>
</protein>
<keyword evidence="6" id="KW-1185">Reference proteome</keyword>
<dbReference type="SUPFAM" id="SSF74788">
    <property type="entry name" value="Cullin repeat-like"/>
    <property type="match status" value="1"/>
</dbReference>
<evidence type="ECO:0000256" key="4">
    <source>
        <dbReference type="SAM" id="MobiDB-lite"/>
    </source>
</evidence>
<reference evidence="5 6" key="1">
    <citation type="journal article" date="2017" name="Nat. Commun.">
        <title>Genome assembly with in vitro proximity ligation data and whole-genome triplication in lettuce.</title>
        <authorList>
            <person name="Reyes-Chin-Wo S."/>
            <person name="Wang Z."/>
            <person name="Yang X."/>
            <person name="Kozik A."/>
            <person name="Arikit S."/>
            <person name="Song C."/>
            <person name="Xia L."/>
            <person name="Froenicke L."/>
            <person name="Lavelle D.O."/>
            <person name="Truco M.J."/>
            <person name="Xia R."/>
            <person name="Zhu S."/>
            <person name="Xu C."/>
            <person name="Xu H."/>
            <person name="Xu X."/>
            <person name="Cox K."/>
            <person name="Korf I."/>
            <person name="Meyers B.C."/>
            <person name="Michelmore R.W."/>
        </authorList>
    </citation>
    <scope>NUCLEOTIDE SEQUENCE [LARGE SCALE GENOMIC DNA]</scope>
    <source>
        <strain evidence="6">cv. Salinas</strain>
        <tissue evidence="5">Seedlings</tissue>
    </source>
</reference>
<sequence length="879" mass="100368">MAIFEREIPCSSRQTKRRHIRSRSTLPAKKTNAYRKPTSVSLRSTERRNRSSFLQDSHLNGTKSGFGSLHRISIVPKIAMETSPPASKFRFRDHGDDMENGESVVDDTSSEPSSVTSDEDSDIESDELASMTAKGINHLCLELIELKQASEVDFQDNIISNYLSFIRVFRETKGINNEVMQLKYHLMSQKQLVQNLMDGAYLKAVSDDPMDTVLEEHPLDDQNPTTFFKTCADEVLETLDNLLFEHRLEEALGIFEIEDGNSPKVKLQEDVSPDVWMCYKSDMAERRVKLADKLTLVADNTRISAAELQKSLVGLSRLGFDHLATRLLFKYYHTRITSGVNNLQSSARFLPGIHIHDLAKYVFSMMYQAARSFVMLHGEASTYDSELMKWACEETEAFASCFNTHVRLISHTGDGLSMVVNSLHSAMSYCSMLESQKLVLQPCLIEHILPCIEGFLKTHFDHFKKVISIFTSNDDWVMGRYLVSGMLTEDDSSLAEYCLLTNSGRKFMSLLQTAIEDVSSLVSILGSSILEELMNLFTEYVFLLQTALTHETNHVVSRIQKAESLSQKVSVFANLSTLEEFFFIVIRNLFTNANDLKIVIESHMESVAGTFNRLRTEFCKQFIHDIMSNEASCIREHSDIKLLHDLMPSLPYQILFLELRKVEELAEENVVEFDWLVRLLIELIEATFDWISRNHEIWMTNKEDTTVDESDRLTQFAIDMQFVVEIARRGGYLTTNMMNSSKDGVLEMESAIVSGGFDINRYVVDYEKVAKSAMEAIEELEALEEEKWKSDEGSEEYQSYFSSDSIEDDDDDDDNERFKEVYLEPQPTEMSDDVCVEEEEGVSVVNVEIKEVVSLTTSDELLQLKKIRRVSKVVLQNQE</sequence>
<dbReference type="PANTHER" id="PTHR21426">
    <property type="entry name" value="EXOCYST COMPLEX COMPONENT 8"/>
    <property type="match status" value="1"/>
</dbReference>
<keyword evidence="2" id="KW-0813">Transport</keyword>
<accession>A0A9R1WZB4</accession>
<name>A0A9R1WZB4_LACSA</name>
<evidence type="ECO:0000256" key="2">
    <source>
        <dbReference type="ARBA" id="ARBA00022448"/>
    </source>
</evidence>
<dbReference type="PANTHER" id="PTHR21426:SF13">
    <property type="entry name" value="OS08G0566700 PROTEIN"/>
    <property type="match status" value="1"/>
</dbReference>
<proteinExistence type="inferred from homology"/>
<keyword evidence="3" id="KW-0268">Exocytosis</keyword>
<gene>
    <name evidence="5" type="ORF">LSAT_V11C800425360</name>
</gene>
<dbReference type="InterPro" id="IPR016159">
    <property type="entry name" value="Cullin_repeat-like_dom_sf"/>
</dbReference>
<evidence type="ECO:0000256" key="1">
    <source>
        <dbReference type="ARBA" id="ARBA00007210"/>
    </source>
</evidence>
<dbReference type="InterPro" id="IPR033961">
    <property type="entry name" value="Exo84"/>
</dbReference>